<dbReference type="GO" id="GO:0010972">
    <property type="term" value="P:negative regulation of G2/M transition of mitotic cell cycle"/>
    <property type="evidence" value="ECO:0007669"/>
    <property type="project" value="TreeGrafter"/>
</dbReference>
<reference evidence="3" key="1">
    <citation type="submission" date="2025-08" db="UniProtKB">
        <authorList>
            <consortium name="RefSeq"/>
        </authorList>
    </citation>
    <scope>IDENTIFICATION</scope>
    <source>
        <strain evidence="3">15085-1641.00</strain>
        <tissue evidence="3">Whole body</tissue>
    </source>
</reference>
<dbReference type="AlphaFoldDB" id="A0A6J1L7N5"/>
<sequence length="295" mass="32541">MSGKDDRSKDNRKNMKQHKYYHKQQQQQSNRGGNNTSSSSPKTTAVRSIVDVADSSDEPRFGRKGWSSGTRSLAPQKNRDMLDTLPPSDPDDVEQLIDGTPIDENARAQLRAGDYKQMSQFPSMGGGHFTFGAEKEWNNVAEGQTQLHTKAASRYFTLNLGLLNSGLQTIPFYKRMDYSVMMFTRPQIIAQNEAAERAERIYQERVLHELNGRVSAAKSRAPSAKSTKSIAQPAAPNASDELDELLALTDTQLAQTSIATGPTLPIASPLVQPATPTTNASKNDVEQWLDSVLDE</sequence>
<gene>
    <name evidence="3" type="primary">LOC111593372</name>
</gene>
<dbReference type="RefSeq" id="XP_023161895.1">
    <property type="nucleotide sequence ID" value="XM_023306127.2"/>
</dbReference>
<organism evidence="2 3">
    <name type="scientific">Drosophila hydei</name>
    <name type="common">Fruit fly</name>
    <dbReference type="NCBI Taxonomy" id="7224"/>
    <lineage>
        <taxon>Eukaryota</taxon>
        <taxon>Metazoa</taxon>
        <taxon>Ecdysozoa</taxon>
        <taxon>Arthropoda</taxon>
        <taxon>Hexapoda</taxon>
        <taxon>Insecta</taxon>
        <taxon>Pterygota</taxon>
        <taxon>Neoptera</taxon>
        <taxon>Endopterygota</taxon>
        <taxon>Diptera</taxon>
        <taxon>Brachycera</taxon>
        <taxon>Muscomorpha</taxon>
        <taxon>Ephydroidea</taxon>
        <taxon>Drosophilidae</taxon>
        <taxon>Drosophila</taxon>
    </lineage>
</organism>
<evidence type="ECO:0000256" key="1">
    <source>
        <dbReference type="SAM" id="MobiDB-lite"/>
    </source>
</evidence>
<proteinExistence type="predicted"/>
<feature type="compositionally biased region" description="Low complexity" evidence="1">
    <location>
        <begin position="23"/>
        <end position="40"/>
    </location>
</feature>
<name>A0A6J1L7N5_DROHY</name>
<keyword evidence="2" id="KW-1185">Reference proteome</keyword>
<dbReference type="KEGG" id="dhe:111593372"/>
<protein>
    <submittedName>
        <fullName evidence="3">Uncharacterized protein LOC111593372</fullName>
    </submittedName>
</protein>
<evidence type="ECO:0000313" key="3">
    <source>
        <dbReference type="RefSeq" id="XP_023161895.1"/>
    </source>
</evidence>
<dbReference type="OrthoDB" id="6338233at2759"/>
<dbReference type="PANTHER" id="PTHR16524:SF2">
    <property type="entry name" value="CELL DEATH REGULATOR AVEN"/>
    <property type="match status" value="1"/>
</dbReference>
<dbReference type="Proteomes" id="UP000504633">
    <property type="component" value="Unplaced"/>
</dbReference>
<accession>A0A6J1L7N5</accession>
<dbReference type="GeneID" id="111593372"/>
<dbReference type="InterPro" id="IPR026187">
    <property type="entry name" value="Aven"/>
</dbReference>
<feature type="compositionally biased region" description="Basic and acidic residues" evidence="1">
    <location>
        <begin position="1"/>
        <end position="13"/>
    </location>
</feature>
<dbReference type="PANTHER" id="PTHR16524">
    <property type="entry name" value="CELL DEATH REGULATOR AVEN"/>
    <property type="match status" value="1"/>
</dbReference>
<feature type="region of interest" description="Disordered" evidence="1">
    <location>
        <begin position="217"/>
        <end position="236"/>
    </location>
</feature>
<dbReference type="CTD" id="57099"/>
<feature type="compositionally biased region" description="Low complexity" evidence="1">
    <location>
        <begin position="217"/>
        <end position="229"/>
    </location>
</feature>
<feature type="region of interest" description="Disordered" evidence="1">
    <location>
        <begin position="263"/>
        <end position="295"/>
    </location>
</feature>
<evidence type="ECO:0000313" key="2">
    <source>
        <dbReference type="Proteomes" id="UP000504633"/>
    </source>
</evidence>
<dbReference type="OMA" id="EQWLDSV"/>
<feature type="region of interest" description="Disordered" evidence="1">
    <location>
        <begin position="1"/>
        <end position="89"/>
    </location>
</feature>